<feature type="chain" id="PRO_5010868244" evidence="1">
    <location>
        <begin position="23"/>
        <end position="66"/>
    </location>
</feature>
<dbReference type="Proteomes" id="UP000194127">
    <property type="component" value="Unassembled WGS sequence"/>
</dbReference>
<keyword evidence="3" id="KW-1185">Reference proteome</keyword>
<evidence type="ECO:0000313" key="3">
    <source>
        <dbReference type="Proteomes" id="UP000194127"/>
    </source>
</evidence>
<keyword evidence="1" id="KW-0732">Signal</keyword>
<dbReference type="EMBL" id="KZ110594">
    <property type="protein sequence ID" value="OSX63900.1"/>
    <property type="molecule type" value="Genomic_DNA"/>
</dbReference>
<proteinExistence type="predicted"/>
<feature type="signal peptide" evidence="1">
    <location>
        <begin position="1"/>
        <end position="22"/>
    </location>
</feature>
<gene>
    <name evidence="2" type="ORF">POSPLADRAFT_1054528</name>
</gene>
<accession>A0A1X6N5V5</accession>
<protein>
    <submittedName>
        <fullName evidence="2">Uncharacterized protein</fullName>
    </submittedName>
</protein>
<name>A0A1X6N5V5_9APHY</name>
<evidence type="ECO:0000256" key="1">
    <source>
        <dbReference type="SAM" id="SignalP"/>
    </source>
</evidence>
<dbReference type="RefSeq" id="XP_024340694.1">
    <property type="nucleotide sequence ID" value="XM_024480530.1"/>
</dbReference>
<sequence>MQLYRLSCFIALLPAALMAVAALPSVETDVSVFDEVTDVGDKIKYIEADEVTDVGDKIKYIGSVEE</sequence>
<evidence type="ECO:0000313" key="2">
    <source>
        <dbReference type="EMBL" id="OSX63900.1"/>
    </source>
</evidence>
<organism evidence="2 3">
    <name type="scientific">Postia placenta MAD-698-R-SB12</name>
    <dbReference type="NCBI Taxonomy" id="670580"/>
    <lineage>
        <taxon>Eukaryota</taxon>
        <taxon>Fungi</taxon>
        <taxon>Dikarya</taxon>
        <taxon>Basidiomycota</taxon>
        <taxon>Agaricomycotina</taxon>
        <taxon>Agaricomycetes</taxon>
        <taxon>Polyporales</taxon>
        <taxon>Adustoporiaceae</taxon>
        <taxon>Rhodonia</taxon>
    </lineage>
</organism>
<dbReference type="AlphaFoldDB" id="A0A1X6N5V5"/>
<reference evidence="2 3" key="1">
    <citation type="submission" date="2017-04" db="EMBL/GenBank/DDBJ databases">
        <title>Genome Sequence of the Model Brown-Rot Fungus Postia placenta SB12.</title>
        <authorList>
            <consortium name="DOE Joint Genome Institute"/>
            <person name="Gaskell J."/>
            <person name="Kersten P."/>
            <person name="Larrondo L.F."/>
            <person name="Canessa P."/>
            <person name="Martinez D."/>
            <person name="Hibbett D."/>
            <person name="Schmoll M."/>
            <person name="Kubicek C.P."/>
            <person name="Martinez A.T."/>
            <person name="Yadav J."/>
            <person name="Master E."/>
            <person name="Magnuson J.K."/>
            <person name="James T."/>
            <person name="Yaver D."/>
            <person name="Berka R."/>
            <person name="Labutti K."/>
            <person name="Lipzen A."/>
            <person name="Aerts A."/>
            <person name="Barry K."/>
            <person name="Henrissat B."/>
            <person name="Blanchette R."/>
            <person name="Grigoriev I."/>
            <person name="Cullen D."/>
        </authorList>
    </citation>
    <scope>NUCLEOTIDE SEQUENCE [LARGE SCALE GENOMIC DNA]</scope>
    <source>
        <strain evidence="2 3">MAD-698-R-SB12</strain>
    </source>
</reference>
<dbReference type="GeneID" id="36325480"/>